<comment type="subcellular location">
    <subcellularLocation>
        <location evidence="1 4">Cell outer membrane</location>
    </subcellularLocation>
</comment>
<dbReference type="Gene3D" id="2.60.40.1120">
    <property type="entry name" value="Carboxypeptidase-like, regulatory domain"/>
    <property type="match status" value="1"/>
</dbReference>
<dbReference type="InterPro" id="IPR008969">
    <property type="entry name" value="CarboxyPept-like_regulatory"/>
</dbReference>
<evidence type="ECO:0000313" key="8">
    <source>
        <dbReference type="Proteomes" id="UP000192980"/>
    </source>
</evidence>
<dbReference type="InterPro" id="IPR012910">
    <property type="entry name" value="Plug_dom"/>
</dbReference>
<dbReference type="InterPro" id="IPR037066">
    <property type="entry name" value="Plug_dom_sf"/>
</dbReference>
<dbReference type="Proteomes" id="UP000192980">
    <property type="component" value="Unassembled WGS sequence"/>
</dbReference>
<dbReference type="OrthoDB" id="9768470at2"/>
<keyword evidence="3" id="KW-0998">Cell outer membrane</keyword>
<dbReference type="AlphaFoldDB" id="A0A1X7IZI1"/>
<evidence type="ECO:0000313" key="7">
    <source>
        <dbReference type="EMBL" id="SMG20424.1"/>
    </source>
</evidence>
<dbReference type="EMBL" id="FXAU01000002">
    <property type="protein sequence ID" value="SMG20424.1"/>
    <property type="molecule type" value="Genomic_DNA"/>
</dbReference>
<keyword evidence="8" id="KW-1185">Reference proteome</keyword>
<evidence type="ECO:0000256" key="3">
    <source>
        <dbReference type="ARBA" id="ARBA00023237"/>
    </source>
</evidence>
<dbReference type="SUPFAM" id="SSF49464">
    <property type="entry name" value="Carboxypeptidase regulatory domain-like"/>
    <property type="match status" value="1"/>
</dbReference>
<dbReference type="InterPro" id="IPR036942">
    <property type="entry name" value="Beta-barrel_TonB_sf"/>
</dbReference>
<dbReference type="InterPro" id="IPR000531">
    <property type="entry name" value="Beta-barrel_TonB"/>
</dbReference>
<evidence type="ECO:0000259" key="6">
    <source>
        <dbReference type="Pfam" id="PF07715"/>
    </source>
</evidence>
<dbReference type="GO" id="GO:0009279">
    <property type="term" value="C:cell outer membrane"/>
    <property type="evidence" value="ECO:0007669"/>
    <property type="project" value="UniProtKB-SubCell"/>
</dbReference>
<feature type="domain" description="TonB-dependent receptor-like beta-barrel" evidence="5">
    <location>
        <begin position="377"/>
        <end position="873"/>
    </location>
</feature>
<feature type="domain" description="TonB-dependent receptor plug" evidence="6">
    <location>
        <begin position="137"/>
        <end position="221"/>
    </location>
</feature>
<keyword evidence="4" id="KW-0798">TonB box</keyword>
<evidence type="ECO:0000256" key="4">
    <source>
        <dbReference type="RuleBase" id="RU003357"/>
    </source>
</evidence>
<sequence>MNKLNYYVAVLISVLLTQVSITKAQQFGVKGKVLDLETFQPIPGVSIKVANTTYAASTNEKGEFSINLPTKANEYTIVCTFVGYKADSTRFNLQTADWAFVPVSLINASSTLEEVVVTRRRERASEIALLEERRLSSLSVEKIGAEELSRKGITDAAAALTKMSGVSKQETNTQLYVRGLGDRYISTSLNGLPIPSNNPNLKNIGLDMFSTDVVDYVGVDKLHHSRLNGDFGGASIDIASKDYKGDRMFEVSVGSSVNTNVLGNTSNLYMQQGPNYWGFSNYKVPADATGSYHFQNSWVDTKKSMTPINFGLKAGDAYRVGENGRLSFFAMANFANGYGYREGVNSNFSAQGAPLKALNQQRVSYNTATTAMLNTNYQINNDNKLTYNFLFVNSSDQYRDNFSGYIVDKAEDYNGLIQRGTYEQTQLIINQLLGTHKLNQKIDLQWGLAYNRVNGDMPDRMQSTLKSSNGEWTFVRNNAADNHRYTYLLTENEIAGNIAATYKIGDNDRGKLTVGIDGRRKERAFKAIQLNFDIRPDYRNVAVDPKNLDLFLNQQNFGVYYDLESFSGNGYQTYNGEQDIYSGYASLDYKLTEKLNAVLGMRYENIRQYVDYYSIELPAGGNNTFKKNGVLPSLNLKYTLNDKQNLRLGASKTYTLPQFKERALFPYEEINVVYKGNPYLYPSDNYNVDLKWEFFPKSSELLSVTAFGKYIKNPINEITISSATNDISYINTGDKGYVYGVELELKKDLLTFNEEQDKLSFGFNTALMRTTQNLDAVKVNRETNGLYNLDVKDKAGFTGASDVLINADLSYLKKFTNERSITATLLYNYYSDKLFAIGVNGLGDQVDRGLGTMDFVLKSKLSKRIGLDLSARNILNPEFQRWQEDAVPVKVLSYKRGANFSLSLKYQL</sequence>
<dbReference type="Gene3D" id="2.170.130.10">
    <property type="entry name" value="TonB-dependent receptor, plug domain"/>
    <property type="match status" value="1"/>
</dbReference>
<evidence type="ECO:0000256" key="2">
    <source>
        <dbReference type="ARBA" id="ARBA00023136"/>
    </source>
</evidence>
<dbReference type="Pfam" id="PF00593">
    <property type="entry name" value="TonB_dep_Rec_b-barrel"/>
    <property type="match status" value="1"/>
</dbReference>
<dbReference type="RefSeq" id="WP_085472108.1">
    <property type="nucleotide sequence ID" value="NZ_FXAU01000002.1"/>
</dbReference>
<keyword evidence="7" id="KW-0675">Receptor</keyword>
<dbReference type="Pfam" id="PF13715">
    <property type="entry name" value="CarbopepD_reg_2"/>
    <property type="match status" value="1"/>
</dbReference>
<accession>A0A1X7IZI1</accession>
<dbReference type="PANTHER" id="PTHR40980">
    <property type="entry name" value="PLUG DOMAIN-CONTAINING PROTEIN"/>
    <property type="match status" value="1"/>
</dbReference>
<reference evidence="7 8" key="1">
    <citation type="submission" date="2017-04" db="EMBL/GenBank/DDBJ databases">
        <authorList>
            <person name="Afonso C.L."/>
            <person name="Miller P.J."/>
            <person name="Scott M.A."/>
            <person name="Spackman E."/>
            <person name="Goraichik I."/>
            <person name="Dimitrov K.M."/>
            <person name="Suarez D.L."/>
            <person name="Swayne D.E."/>
        </authorList>
    </citation>
    <scope>NUCLEOTIDE SEQUENCE [LARGE SCALE GENOMIC DNA]</scope>
    <source>
        <strain evidence="7 8">DSM 22418</strain>
    </source>
</reference>
<protein>
    <submittedName>
        <fullName evidence="7">Outer membrane receptor proteins, mostly Fe transport</fullName>
    </submittedName>
</protein>
<keyword evidence="2 4" id="KW-0472">Membrane</keyword>
<dbReference type="PANTHER" id="PTHR40980:SF5">
    <property type="entry name" value="TONB-DEPENDENT RECEPTOR"/>
    <property type="match status" value="1"/>
</dbReference>
<proteinExistence type="inferred from homology"/>
<name>A0A1X7IZI1_9SPHI</name>
<evidence type="ECO:0000256" key="1">
    <source>
        <dbReference type="ARBA" id="ARBA00004442"/>
    </source>
</evidence>
<comment type="similarity">
    <text evidence="4">Belongs to the TonB-dependent receptor family.</text>
</comment>
<dbReference type="Pfam" id="PF07715">
    <property type="entry name" value="Plug"/>
    <property type="match status" value="1"/>
</dbReference>
<dbReference type="STRING" id="561061.SAMN05660862_1241"/>
<evidence type="ECO:0000259" key="5">
    <source>
        <dbReference type="Pfam" id="PF00593"/>
    </source>
</evidence>
<organism evidence="7 8">
    <name type="scientific">Sphingobacterium psychroaquaticum</name>
    <dbReference type="NCBI Taxonomy" id="561061"/>
    <lineage>
        <taxon>Bacteria</taxon>
        <taxon>Pseudomonadati</taxon>
        <taxon>Bacteroidota</taxon>
        <taxon>Sphingobacteriia</taxon>
        <taxon>Sphingobacteriales</taxon>
        <taxon>Sphingobacteriaceae</taxon>
        <taxon>Sphingobacterium</taxon>
    </lineage>
</organism>
<gene>
    <name evidence="7" type="ORF">SAMN05660862_1241</name>
</gene>
<dbReference type="SUPFAM" id="SSF56935">
    <property type="entry name" value="Porins"/>
    <property type="match status" value="1"/>
</dbReference>
<dbReference type="Gene3D" id="2.40.170.20">
    <property type="entry name" value="TonB-dependent receptor, beta-barrel domain"/>
    <property type="match status" value="1"/>
</dbReference>